<dbReference type="PROSITE" id="PS51918">
    <property type="entry name" value="RADICAL_SAM"/>
    <property type="match status" value="1"/>
</dbReference>
<dbReference type="GO" id="GO:0016829">
    <property type="term" value="F:lyase activity"/>
    <property type="evidence" value="ECO:0007669"/>
    <property type="project" value="UniProtKB-KW"/>
</dbReference>
<evidence type="ECO:0000256" key="8">
    <source>
        <dbReference type="ARBA" id="ARBA00023239"/>
    </source>
</evidence>
<dbReference type="SFLD" id="SFLDS00029">
    <property type="entry name" value="Radical_SAM"/>
    <property type="match status" value="1"/>
</dbReference>
<feature type="binding site" evidence="9">
    <location>
        <position position="91"/>
    </location>
    <ligand>
        <name>substrate</name>
    </ligand>
</feature>
<keyword evidence="8 9" id="KW-0456">Lyase</keyword>
<gene>
    <name evidence="9 11" type="primary">queE</name>
    <name evidence="11" type="ORF">SIN8267_01861</name>
</gene>
<proteinExistence type="inferred from homology"/>
<dbReference type="HAMAP" id="MF_00917">
    <property type="entry name" value="QueE"/>
    <property type="match status" value="1"/>
</dbReference>
<evidence type="ECO:0000313" key="12">
    <source>
        <dbReference type="Proteomes" id="UP000838100"/>
    </source>
</evidence>
<dbReference type="Proteomes" id="UP000838100">
    <property type="component" value="Unassembled WGS sequence"/>
</dbReference>
<dbReference type="InterPro" id="IPR013785">
    <property type="entry name" value="Aldolase_TIM"/>
</dbReference>
<keyword evidence="6 9" id="KW-0408">Iron</keyword>
<evidence type="ECO:0000256" key="5">
    <source>
        <dbReference type="ARBA" id="ARBA00022842"/>
    </source>
</evidence>
<feature type="binding site" evidence="9">
    <location>
        <position position="52"/>
    </location>
    <ligand>
        <name>Mg(2+)</name>
        <dbReference type="ChEBI" id="CHEBI:18420"/>
    </ligand>
</feature>
<reference evidence="11" key="1">
    <citation type="submission" date="2021-12" db="EMBL/GenBank/DDBJ databases">
        <authorList>
            <person name="Rodrigo-Torres L."/>
            <person name="Arahal R. D."/>
            <person name="Lucena T."/>
        </authorList>
    </citation>
    <scope>NUCLEOTIDE SEQUENCE</scope>
    <source>
        <strain evidence="11">CECT 8267</strain>
    </source>
</reference>
<evidence type="ECO:0000256" key="3">
    <source>
        <dbReference type="ARBA" id="ARBA00022723"/>
    </source>
</evidence>
<sequence>MAVYSIKEMFYTLQGEGGQAGRPAVFCRFSACNLWSGREQDRATADCRFCDTDFVGTDGVNGGQFKTPEQLAEAITSLWPDDSIPCFVVITGGEPALQFDQAAVDALHDKGCVIAIETNGTLPLPEGIDWVCVSPKQGTEIVVRRCDELKVVYPQQGIDPADYLQIDAGRYYISPENDYRQAHLSLLGSSGYQQAIDYCQQHPQWRLNLQQHKVLNIA</sequence>
<evidence type="ECO:0000256" key="9">
    <source>
        <dbReference type="HAMAP-Rule" id="MF_00917"/>
    </source>
</evidence>
<keyword evidence="4 9" id="KW-0671">Queuosine biosynthesis</keyword>
<feature type="binding site" evidence="9">
    <location>
        <position position="28"/>
    </location>
    <ligand>
        <name>substrate</name>
    </ligand>
</feature>
<evidence type="ECO:0000259" key="10">
    <source>
        <dbReference type="PROSITE" id="PS51918"/>
    </source>
</evidence>
<dbReference type="SUPFAM" id="SSF102114">
    <property type="entry name" value="Radical SAM enzymes"/>
    <property type="match status" value="1"/>
</dbReference>
<evidence type="ECO:0000256" key="7">
    <source>
        <dbReference type="ARBA" id="ARBA00023014"/>
    </source>
</evidence>
<accession>A0ABN8ELJ0</accession>
<feature type="binding site" evidence="9">
    <location>
        <position position="93"/>
    </location>
    <ligand>
        <name>S-adenosyl-L-methionine</name>
        <dbReference type="ChEBI" id="CHEBI:59789"/>
    </ligand>
</feature>
<evidence type="ECO:0000256" key="6">
    <source>
        <dbReference type="ARBA" id="ARBA00023004"/>
    </source>
</evidence>
<comment type="function">
    <text evidence="9">Catalyzes the complex heterocyclic radical-mediated conversion of 6-carboxy-5,6,7,8-tetrahydropterin (CPH4) to 7-carboxy-7-deazaguanine (CDG), a step common to the biosynthetic pathways of all 7-deazapurine-containing compounds.</text>
</comment>
<dbReference type="InterPro" id="IPR024924">
    <property type="entry name" value="7-CO-7-deazaguanine_synth-like"/>
</dbReference>
<dbReference type="RefSeq" id="WP_237444448.1">
    <property type="nucleotide sequence ID" value="NZ_CAKLPX010000002.1"/>
</dbReference>
<dbReference type="EC" id="4.3.99.3" evidence="9"/>
<dbReference type="InterPro" id="IPR030977">
    <property type="entry name" value="QueE_Cx14CxxC"/>
</dbReference>
<evidence type="ECO:0000256" key="2">
    <source>
        <dbReference type="ARBA" id="ARBA00022691"/>
    </source>
</evidence>
<comment type="cofactor">
    <cofactor evidence="9">
        <name>Mg(2+)</name>
        <dbReference type="ChEBI" id="CHEBI:18420"/>
    </cofactor>
</comment>
<feature type="binding site" evidence="9">
    <location>
        <position position="32"/>
    </location>
    <ligand>
        <name>[4Fe-4S] cluster</name>
        <dbReference type="ChEBI" id="CHEBI:49883"/>
        <note>4Fe-4S-S-AdoMet</note>
    </ligand>
</feature>
<organism evidence="11 12">
    <name type="scientific">Sinobacterium norvegicum</name>
    <dbReference type="NCBI Taxonomy" id="1641715"/>
    <lineage>
        <taxon>Bacteria</taxon>
        <taxon>Pseudomonadati</taxon>
        <taxon>Pseudomonadota</taxon>
        <taxon>Gammaproteobacteria</taxon>
        <taxon>Cellvibrionales</taxon>
        <taxon>Spongiibacteraceae</taxon>
        <taxon>Sinobacterium</taxon>
    </lineage>
</organism>
<protein>
    <recommendedName>
        <fullName evidence="9">7-carboxy-7-deazaguanine synthase</fullName>
        <shortName evidence="9">CDG synthase</shortName>
        <ecNumber evidence="9">4.3.99.3</ecNumber>
    </recommendedName>
    <alternativeName>
        <fullName evidence="9">Queuosine biosynthesis protein QueE</fullName>
    </alternativeName>
</protein>
<dbReference type="PANTHER" id="PTHR42836">
    <property type="entry name" value="7-CARBOXY-7-DEAZAGUANINE SYNTHASE"/>
    <property type="match status" value="1"/>
</dbReference>
<feature type="binding site" evidence="9">
    <location>
        <position position="50"/>
    </location>
    <ligand>
        <name>[4Fe-4S] cluster</name>
        <dbReference type="ChEBI" id="CHEBI:49883"/>
        <note>4Fe-4S-S-AdoMet</note>
    </ligand>
</feature>
<comment type="cofactor">
    <cofactor evidence="9">
        <name>[4Fe-4S] cluster</name>
        <dbReference type="ChEBI" id="CHEBI:49883"/>
    </cofactor>
    <text evidence="9">Binds 1 [4Fe-4S] cluster. The cluster is coordinated with 3 cysteines and an exchangeable S-adenosyl-L-methionine.</text>
</comment>
<evidence type="ECO:0000256" key="4">
    <source>
        <dbReference type="ARBA" id="ARBA00022785"/>
    </source>
</evidence>
<evidence type="ECO:0000313" key="11">
    <source>
        <dbReference type="EMBL" id="CAH0991747.1"/>
    </source>
</evidence>
<name>A0ABN8ELJ0_9GAMM</name>
<dbReference type="Pfam" id="PF04055">
    <property type="entry name" value="Radical_SAM"/>
    <property type="match status" value="1"/>
</dbReference>
<keyword evidence="7 9" id="KW-0411">Iron-sulfur</keyword>
<dbReference type="PIRSF" id="PIRSF000370">
    <property type="entry name" value="QueE"/>
    <property type="match status" value="1"/>
</dbReference>
<feature type="binding site" evidence="9">
    <location>
        <begin position="13"/>
        <end position="15"/>
    </location>
    <ligand>
        <name>substrate</name>
    </ligand>
</feature>
<keyword evidence="3 9" id="KW-0479">Metal-binding</keyword>
<dbReference type="PANTHER" id="PTHR42836:SF1">
    <property type="entry name" value="7-CARBOXY-7-DEAZAGUANINE SYNTHASE"/>
    <property type="match status" value="1"/>
</dbReference>
<keyword evidence="2 9" id="KW-0949">S-adenosyl-L-methionine</keyword>
<dbReference type="InterPro" id="IPR058240">
    <property type="entry name" value="rSAM_sf"/>
</dbReference>
<keyword evidence="1 9" id="KW-0004">4Fe-4S</keyword>
<feature type="binding site" evidence="9">
    <location>
        <begin position="49"/>
        <end position="51"/>
    </location>
    <ligand>
        <name>S-adenosyl-L-methionine</name>
        <dbReference type="ChEBI" id="CHEBI:59789"/>
    </ligand>
</feature>
<keyword evidence="5 9" id="KW-0460">Magnesium</keyword>
<feature type="binding site" evidence="9">
    <location>
        <begin position="134"/>
        <end position="136"/>
    </location>
    <ligand>
        <name>S-adenosyl-L-methionine</name>
        <dbReference type="ChEBI" id="CHEBI:59789"/>
    </ligand>
</feature>
<dbReference type="EMBL" id="CAKLPX010000002">
    <property type="protein sequence ID" value="CAH0991747.1"/>
    <property type="molecule type" value="Genomic_DNA"/>
</dbReference>
<keyword evidence="12" id="KW-1185">Reference proteome</keyword>
<dbReference type="InterPro" id="IPR007197">
    <property type="entry name" value="rSAM"/>
</dbReference>
<dbReference type="NCBIfam" id="TIGR04508">
    <property type="entry name" value="queE_Cx14CxxC"/>
    <property type="match status" value="1"/>
</dbReference>
<comment type="caution">
    <text evidence="9">Lacks conserved residue(s) required for the propagation of feature annotation.</text>
</comment>
<dbReference type="SFLD" id="SFLDF00376">
    <property type="entry name" value="7-carboxy-7-deazaguanine_synth"/>
    <property type="match status" value="1"/>
</dbReference>
<feature type="binding site" evidence="9">
    <location>
        <position position="47"/>
    </location>
    <ligand>
        <name>[4Fe-4S] cluster</name>
        <dbReference type="ChEBI" id="CHEBI:49883"/>
        <note>4Fe-4S-S-AdoMet</note>
    </ligand>
</feature>
<comment type="cofactor">
    <cofactor evidence="9">
        <name>S-adenosyl-L-methionine</name>
        <dbReference type="ChEBI" id="CHEBI:59789"/>
    </cofactor>
    <text evidence="9">Binds 1 S-adenosyl-L-methionine per subunit.</text>
</comment>
<dbReference type="Gene3D" id="3.20.20.70">
    <property type="entry name" value="Aldolase class I"/>
    <property type="match status" value="1"/>
</dbReference>
<feature type="domain" description="Radical SAM core" evidence="10">
    <location>
        <begin position="19"/>
        <end position="218"/>
    </location>
</feature>
<comment type="pathway">
    <text evidence="9">Purine metabolism; 7-cyano-7-deazaguanine biosynthesis.</text>
</comment>
<evidence type="ECO:0000256" key="1">
    <source>
        <dbReference type="ARBA" id="ARBA00022485"/>
    </source>
</evidence>
<comment type="catalytic activity">
    <reaction evidence="9">
        <text>6-carboxy-5,6,7,8-tetrahydropterin + H(+) = 7-carboxy-7-carbaguanine + NH4(+)</text>
        <dbReference type="Rhea" id="RHEA:27974"/>
        <dbReference type="ChEBI" id="CHEBI:15378"/>
        <dbReference type="ChEBI" id="CHEBI:28938"/>
        <dbReference type="ChEBI" id="CHEBI:61032"/>
        <dbReference type="ChEBI" id="CHEBI:61036"/>
        <dbReference type="EC" id="4.3.99.3"/>
    </reaction>
</comment>
<comment type="similarity">
    <text evidence="9">Belongs to the radical SAM superfamily. 7-carboxy-7-deazaguanine synthase family.</text>
</comment>
<comment type="caution">
    <text evidence="11">The sequence shown here is derived from an EMBL/GenBank/DDBJ whole genome shotgun (WGS) entry which is preliminary data.</text>
</comment>
<comment type="subunit">
    <text evidence="9">Homodimer.</text>
</comment>